<proteinExistence type="predicted"/>
<sequence length="139" mass="14834">MEQATVRRNPLSLRRIAPVALALAVLASCAGPMVVWRAYNMCDVGVNATANMFGLVLVVPVLLLTHAVVLSLGHSLLKKWVAPGRAHAASAVLLSLGAVAAVSWAYFVLAGLPLQNALCPAGEPPWWPNWIPPRHDVYP</sequence>
<evidence type="ECO:0000313" key="2">
    <source>
        <dbReference type="EMBL" id="SCL18099.1"/>
    </source>
</evidence>
<feature type="transmembrane region" description="Helical" evidence="1">
    <location>
        <begin position="16"/>
        <end position="39"/>
    </location>
</feature>
<organism evidence="2 3">
    <name type="scientific">Micromonospora inyonensis</name>
    <dbReference type="NCBI Taxonomy" id="47866"/>
    <lineage>
        <taxon>Bacteria</taxon>
        <taxon>Bacillati</taxon>
        <taxon>Actinomycetota</taxon>
        <taxon>Actinomycetes</taxon>
        <taxon>Micromonosporales</taxon>
        <taxon>Micromonosporaceae</taxon>
        <taxon>Micromonospora</taxon>
    </lineage>
</organism>
<dbReference type="PROSITE" id="PS51257">
    <property type="entry name" value="PROKAR_LIPOPROTEIN"/>
    <property type="match status" value="1"/>
</dbReference>
<keyword evidence="1" id="KW-0812">Transmembrane</keyword>
<feature type="transmembrane region" description="Helical" evidence="1">
    <location>
        <begin position="89"/>
        <end position="109"/>
    </location>
</feature>
<evidence type="ECO:0000313" key="3">
    <source>
        <dbReference type="Proteomes" id="UP000198906"/>
    </source>
</evidence>
<name>A0A1C6RLV1_9ACTN</name>
<keyword evidence="1" id="KW-0472">Membrane</keyword>
<reference evidence="3" key="1">
    <citation type="submission" date="2016-06" db="EMBL/GenBank/DDBJ databases">
        <authorList>
            <person name="Varghese N."/>
        </authorList>
    </citation>
    <scope>NUCLEOTIDE SEQUENCE [LARGE SCALE GENOMIC DNA]</scope>
    <source>
        <strain evidence="3">DSM 46123</strain>
    </source>
</reference>
<keyword evidence="3" id="KW-1185">Reference proteome</keyword>
<dbReference type="RefSeq" id="WP_091456478.1">
    <property type="nucleotide sequence ID" value="NZ_FMHU01000001.1"/>
</dbReference>
<gene>
    <name evidence="2" type="ORF">GA0074694_2239</name>
</gene>
<keyword evidence="1" id="KW-1133">Transmembrane helix</keyword>
<feature type="transmembrane region" description="Helical" evidence="1">
    <location>
        <begin position="51"/>
        <end position="77"/>
    </location>
</feature>
<protein>
    <submittedName>
        <fullName evidence="2">Uncharacterized protein</fullName>
    </submittedName>
</protein>
<evidence type="ECO:0000256" key="1">
    <source>
        <dbReference type="SAM" id="Phobius"/>
    </source>
</evidence>
<dbReference type="Proteomes" id="UP000198906">
    <property type="component" value="Unassembled WGS sequence"/>
</dbReference>
<dbReference type="EMBL" id="FMHU01000001">
    <property type="protein sequence ID" value="SCL18099.1"/>
    <property type="molecule type" value="Genomic_DNA"/>
</dbReference>
<dbReference type="AlphaFoldDB" id="A0A1C6RLV1"/>
<accession>A0A1C6RLV1</accession>